<sequence length="98" mass="11133">MPERWSGRVWPRQGCCFDPNTGRGDCAGLLHCRGTVGGDDIGDSKIINALIQRESGGRIHRSRNNDSYRRRRWVRGCGMCGESEQVLPVRVEYENNVR</sequence>
<dbReference type="InterPro" id="IPR001938">
    <property type="entry name" value="Thaumatin"/>
</dbReference>
<reference evidence="1 2" key="1">
    <citation type="journal article" date="2021" name="Hortic Res">
        <title>The domestication of Cucurbita argyrosperma as revealed by the genome of its wild relative.</title>
        <authorList>
            <person name="Barrera-Redondo J."/>
            <person name="Sanchez-de la Vega G."/>
            <person name="Aguirre-Liguori J.A."/>
            <person name="Castellanos-Morales G."/>
            <person name="Gutierrez-Guerrero Y.T."/>
            <person name="Aguirre-Dugua X."/>
            <person name="Aguirre-Planter E."/>
            <person name="Tenaillon M.I."/>
            <person name="Lira-Saade R."/>
            <person name="Eguiarte L.E."/>
        </authorList>
    </citation>
    <scope>NUCLEOTIDE SEQUENCE [LARGE SCALE GENOMIC DNA]</scope>
    <source>
        <strain evidence="1">JBR-2021</strain>
    </source>
</reference>
<evidence type="ECO:0000313" key="2">
    <source>
        <dbReference type="Proteomes" id="UP000685013"/>
    </source>
</evidence>
<name>A0AAV6MB60_9ROSI</name>
<dbReference type="AlphaFoldDB" id="A0AAV6MB60"/>
<organism evidence="1 2">
    <name type="scientific">Cucurbita argyrosperma subsp. sororia</name>
    <dbReference type="NCBI Taxonomy" id="37648"/>
    <lineage>
        <taxon>Eukaryota</taxon>
        <taxon>Viridiplantae</taxon>
        <taxon>Streptophyta</taxon>
        <taxon>Embryophyta</taxon>
        <taxon>Tracheophyta</taxon>
        <taxon>Spermatophyta</taxon>
        <taxon>Magnoliopsida</taxon>
        <taxon>eudicotyledons</taxon>
        <taxon>Gunneridae</taxon>
        <taxon>Pentapetalae</taxon>
        <taxon>rosids</taxon>
        <taxon>fabids</taxon>
        <taxon>Cucurbitales</taxon>
        <taxon>Cucurbitaceae</taxon>
        <taxon>Cucurbiteae</taxon>
        <taxon>Cucurbita</taxon>
    </lineage>
</organism>
<dbReference type="Pfam" id="PF00314">
    <property type="entry name" value="Thaumatin"/>
    <property type="match status" value="1"/>
</dbReference>
<dbReference type="EMBL" id="JAGKQH010000015">
    <property type="protein sequence ID" value="KAG6578413.1"/>
    <property type="molecule type" value="Genomic_DNA"/>
</dbReference>
<feature type="non-terminal residue" evidence="1">
    <location>
        <position position="1"/>
    </location>
</feature>
<evidence type="ECO:0000313" key="1">
    <source>
        <dbReference type="EMBL" id="KAG6578413.1"/>
    </source>
</evidence>
<accession>A0AAV6MB60</accession>
<proteinExistence type="predicted"/>
<keyword evidence="2" id="KW-1185">Reference proteome</keyword>
<dbReference type="Proteomes" id="UP000685013">
    <property type="component" value="Chromosome 15"/>
</dbReference>
<comment type="caution">
    <text evidence="1">The sequence shown here is derived from an EMBL/GenBank/DDBJ whole genome shotgun (WGS) entry which is preliminary data.</text>
</comment>
<protein>
    <submittedName>
        <fullName evidence="1">Uncharacterized protein</fullName>
    </submittedName>
</protein>
<gene>
    <name evidence="1" type="ORF">SDJN03_22861</name>
</gene>